<reference evidence="1 2" key="1">
    <citation type="submission" date="2024-06" db="EMBL/GenBank/DDBJ databases">
        <title>The Natural Products Discovery Center: Release of the First 8490 Sequenced Strains for Exploring Actinobacteria Biosynthetic Diversity.</title>
        <authorList>
            <person name="Kalkreuter E."/>
            <person name="Kautsar S.A."/>
            <person name="Yang D."/>
            <person name="Bader C.D."/>
            <person name="Teijaro C.N."/>
            <person name="Fluegel L."/>
            <person name="Davis C.M."/>
            <person name="Simpson J.R."/>
            <person name="Lauterbach L."/>
            <person name="Steele A.D."/>
            <person name="Gui C."/>
            <person name="Meng S."/>
            <person name="Li G."/>
            <person name="Viehrig K."/>
            <person name="Ye F."/>
            <person name="Su P."/>
            <person name="Kiefer A.F."/>
            <person name="Nichols A."/>
            <person name="Cepeda A.J."/>
            <person name="Yan W."/>
            <person name="Fan B."/>
            <person name="Jiang Y."/>
            <person name="Adhikari A."/>
            <person name="Zheng C.-J."/>
            <person name="Schuster L."/>
            <person name="Cowan T.M."/>
            <person name="Smanski M.J."/>
            <person name="Chevrette M.G."/>
            <person name="De Carvalho L.P.S."/>
            <person name="Shen B."/>
        </authorList>
    </citation>
    <scope>NUCLEOTIDE SEQUENCE [LARGE SCALE GENOMIC DNA]</scope>
    <source>
        <strain evidence="1 2">NPDC050100</strain>
    </source>
</reference>
<evidence type="ECO:0000313" key="2">
    <source>
        <dbReference type="Proteomes" id="UP001551675"/>
    </source>
</evidence>
<dbReference type="RefSeq" id="WP_358133086.1">
    <property type="nucleotide sequence ID" value="NZ_JBFALK010000007.1"/>
</dbReference>
<proteinExistence type="predicted"/>
<evidence type="ECO:0000313" key="1">
    <source>
        <dbReference type="EMBL" id="MEV0969981.1"/>
    </source>
</evidence>
<dbReference type="Proteomes" id="UP001551675">
    <property type="component" value="Unassembled WGS sequence"/>
</dbReference>
<gene>
    <name evidence="1" type="ORF">AB0I59_15185</name>
</gene>
<dbReference type="EMBL" id="JBFALK010000007">
    <property type="protein sequence ID" value="MEV0969981.1"/>
    <property type="molecule type" value="Genomic_DNA"/>
</dbReference>
<accession>A0ABV3GEF2</accession>
<protein>
    <submittedName>
        <fullName evidence="1">Uncharacterized protein</fullName>
    </submittedName>
</protein>
<comment type="caution">
    <text evidence="1">The sequence shown here is derived from an EMBL/GenBank/DDBJ whole genome shotgun (WGS) entry which is preliminary data.</text>
</comment>
<name>A0ABV3GEF2_MICGL</name>
<organism evidence="1 2">
    <name type="scientific">Microtetraspora glauca</name>
    <dbReference type="NCBI Taxonomy" id="1996"/>
    <lineage>
        <taxon>Bacteria</taxon>
        <taxon>Bacillati</taxon>
        <taxon>Actinomycetota</taxon>
        <taxon>Actinomycetes</taxon>
        <taxon>Streptosporangiales</taxon>
        <taxon>Streptosporangiaceae</taxon>
        <taxon>Microtetraspora</taxon>
    </lineage>
</organism>
<sequence length="80" mass="8096">MAHGTTAAGWTLADRLRADAGTGRVAAREVPRTPRMTGESAGAYLTAADPGDCAADLTASVGPPAADERIFARPAATELT</sequence>
<keyword evidence="2" id="KW-1185">Reference proteome</keyword>